<dbReference type="EMBL" id="FN647946">
    <property type="protein sequence ID" value="CBN80227.1"/>
    <property type="molecule type" value="Genomic_DNA"/>
</dbReference>
<comment type="subcellular location">
    <subcellularLocation>
        <location evidence="1">Membrane</location>
        <topology evidence="1">Multi-pass membrane protein</topology>
    </subcellularLocation>
</comment>
<organism evidence="8 9">
    <name type="scientific">Ectocarpus siliculosus</name>
    <name type="common">Brown alga</name>
    <name type="synonym">Conferva siliculosa</name>
    <dbReference type="NCBI Taxonomy" id="2880"/>
    <lineage>
        <taxon>Eukaryota</taxon>
        <taxon>Sar</taxon>
        <taxon>Stramenopiles</taxon>
        <taxon>Ochrophyta</taxon>
        <taxon>PX clade</taxon>
        <taxon>Phaeophyceae</taxon>
        <taxon>Ectocarpales</taxon>
        <taxon>Ectocarpaceae</taxon>
        <taxon>Ectocarpus</taxon>
    </lineage>
</organism>
<keyword evidence="3 6" id="KW-1133">Transmembrane helix</keyword>
<feature type="region of interest" description="Disordered" evidence="5">
    <location>
        <begin position="909"/>
        <end position="933"/>
    </location>
</feature>
<dbReference type="AlphaFoldDB" id="D8LEI4"/>
<evidence type="ECO:0000256" key="6">
    <source>
        <dbReference type="SAM" id="Phobius"/>
    </source>
</evidence>
<dbReference type="InterPro" id="IPR006153">
    <property type="entry name" value="Cation/H_exchanger_TM"/>
</dbReference>
<dbReference type="GO" id="GO:1902600">
    <property type="term" value="P:proton transmembrane transport"/>
    <property type="evidence" value="ECO:0007669"/>
    <property type="project" value="InterPro"/>
</dbReference>
<dbReference type="PANTHER" id="PTHR46157:SF4">
    <property type="entry name" value="K(+) EFFLUX ANTIPORTER 3, CHLOROPLASTIC"/>
    <property type="match status" value="1"/>
</dbReference>
<feature type="transmembrane region" description="Helical" evidence="6">
    <location>
        <begin position="697"/>
        <end position="721"/>
    </location>
</feature>
<evidence type="ECO:0000256" key="3">
    <source>
        <dbReference type="ARBA" id="ARBA00022989"/>
    </source>
</evidence>
<gene>
    <name evidence="8" type="ORF">Esi_0131_0051</name>
</gene>
<evidence type="ECO:0000259" key="7">
    <source>
        <dbReference type="Pfam" id="PF00999"/>
    </source>
</evidence>
<accession>D8LEI4</accession>
<feature type="compositionally biased region" description="Low complexity" evidence="5">
    <location>
        <begin position="149"/>
        <end position="164"/>
    </location>
</feature>
<evidence type="ECO:0000313" key="8">
    <source>
        <dbReference type="EMBL" id="CBN80227.1"/>
    </source>
</evidence>
<feature type="region of interest" description="Disordered" evidence="5">
    <location>
        <begin position="747"/>
        <end position="773"/>
    </location>
</feature>
<dbReference type="GO" id="GO:0016020">
    <property type="term" value="C:membrane"/>
    <property type="evidence" value="ECO:0007669"/>
    <property type="project" value="UniProtKB-SubCell"/>
</dbReference>
<feature type="transmembrane region" description="Helical" evidence="6">
    <location>
        <begin position="272"/>
        <end position="298"/>
    </location>
</feature>
<feature type="transmembrane region" description="Helical" evidence="6">
    <location>
        <begin position="543"/>
        <end position="565"/>
    </location>
</feature>
<feature type="transmembrane region" description="Helical" evidence="6">
    <location>
        <begin position="666"/>
        <end position="685"/>
    </location>
</feature>
<feature type="transmembrane region" description="Helical" evidence="6">
    <location>
        <begin position="464"/>
        <end position="486"/>
    </location>
</feature>
<dbReference type="OrthoDB" id="4834at2759"/>
<dbReference type="Pfam" id="PF00999">
    <property type="entry name" value="Na_H_Exchanger"/>
    <property type="match status" value="1"/>
</dbReference>
<evidence type="ECO:0000256" key="4">
    <source>
        <dbReference type="ARBA" id="ARBA00023136"/>
    </source>
</evidence>
<feature type="domain" description="Cation/H+ exchanger transmembrane" evidence="7">
    <location>
        <begin position="409"/>
        <end position="733"/>
    </location>
</feature>
<dbReference type="GO" id="GO:0015297">
    <property type="term" value="F:antiporter activity"/>
    <property type="evidence" value="ECO:0007669"/>
    <property type="project" value="InterPro"/>
</dbReference>
<name>D8LEI4_ECTSI</name>
<feature type="transmembrane region" description="Helical" evidence="6">
    <location>
        <begin position="328"/>
        <end position="350"/>
    </location>
</feature>
<proteinExistence type="predicted"/>
<dbReference type="EMBL" id="FN649736">
    <property type="protein sequence ID" value="CBN80227.1"/>
    <property type="molecule type" value="Genomic_DNA"/>
</dbReference>
<evidence type="ECO:0000313" key="9">
    <source>
        <dbReference type="Proteomes" id="UP000002630"/>
    </source>
</evidence>
<dbReference type="PANTHER" id="PTHR46157">
    <property type="entry name" value="K(+) EFFLUX ANTIPORTER 3, CHLOROPLASTIC"/>
    <property type="match status" value="1"/>
</dbReference>
<keyword evidence="4 6" id="KW-0472">Membrane</keyword>
<dbReference type="Proteomes" id="UP000002630">
    <property type="component" value="Linkage Group LG11"/>
</dbReference>
<dbReference type="Gene3D" id="1.20.1530.20">
    <property type="match status" value="1"/>
</dbReference>
<reference evidence="8 9" key="1">
    <citation type="journal article" date="2010" name="Nature">
        <title>The Ectocarpus genome and the independent evolution of multicellularity in brown algae.</title>
        <authorList>
            <person name="Cock J.M."/>
            <person name="Sterck L."/>
            <person name="Rouze P."/>
            <person name="Scornet D."/>
            <person name="Allen A.E."/>
            <person name="Amoutzias G."/>
            <person name="Anthouard V."/>
            <person name="Artiguenave F."/>
            <person name="Aury J.M."/>
            <person name="Badger J.H."/>
            <person name="Beszteri B."/>
            <person name="Billiau K."/>
            <person name="Bonnet E."/>
            <person name="Bothwell J.H."/>
            <person name="Bowler C."/>
            <person name="Boyen C."/>
            <person name="Brownlee C."/>
            <person name="Carrano C.J."/>
            <person name="Charrier B."/>
            <person name="Cho G.Y."/>
            <person name="Coelho S.M."/>
            <person name="Collen J."/>
            <person name="Corre E."/>
            <person name="Da Silva C."/>
            <person name="Delage L."/>
            <person name="Delaroque N."/>
            <person name="Dittami S.M."/>
            <person name="Doulbeau S."/>
            <person name="Elias M."/>
            <person name="Farnham G."/>
            <person name="Gachon C.M."/>
            <person name="Gschloessl B."/>
            <person name="Heesch S."/>
            <person name="Jabbari K."/>
            <person name="Jubin C."/>
            <person name="Kawai H."/>
            <person name="Kimura K."/>
            <person name="Kloareg B."/>
            <person name="Kupper F.C."/>
            <person name="Lang D."/>
            <person name="Le Bail A."/>
            <person name="Leblanc C."/>
            <person name="Lerouge P."/>
            <person name="Lohr M."/>
            <person name="Lopez P.J."/>
            <person name="Martens C."/>
            <person name="Maumus F."/>
            <person name="Michel G."/>
            <person name="Miranda-Saavedra D."/>
            <person name="Morales J."/>
            <person name="Moreau H."/>
            <person name="Motomura T."/>
            <person name="Nagasato C."/>
            <person name="Napoli C.A."/>
            <person name="Nelson D.R."/>
            <person name="Nyvall-Collen P."/>
            <person name="Peters A.F."/>
            <person name="Pommier C."/>
            <person name="Potin P."/>
            <person name="Poulain J."/>
            <person name="Quesneville H."/>
            <person name="Read B."/>
            <person name="Rensing S.A."/>
            <person name="Ritter A."/>
            <person name="Rousvoal S."/>
            <person name="Samanta M."/>
            <person name="Samson G."/>
            <person name="Schroeder D.C."/>
            <person name="Segurens B."/>
            <person name="Strittmatter M."/>
            <person name="Tonon T."/>
            <person name="Tregear J.W."/>
            <person name="Valentin K."/>
            <person name="von Dassow P."/>
            <person name="Yamagishi T."/>
            <person name="Van de Peer Y."/>
            <person name="Wincker P."/>
        </authorList>
    </citation>
    <scope>NUCLEOTIDE SEQUENCE [LARGE SCALE GENOMIC DNA]</scope>
    <source>
        <strain evidence="9">Ec32 / CCAP1310/4</strain>
    </source>
</reference>
<evidence type="ECO:0000256" key="5">
    <source>
        <dbReference type="SAM" id="MobiDB-lite"/>
    </source>
</evidence>
<dbReference type="eggNOG" id="KOG1650">
    <property type="taxonomic scope" value="Eukaryota"/>
</dbReference>
<dbReference type="GO" id="GO:0009507">
    <property type="term" value="C:chloroplast"/>
    <property type="evidence" value="ECO:0007669"/>
    <property type="project" value="TreeGrafter"/>
</dbReference>
<evidence type="ECO:0000256" key="2">
    <source>
        <dbReference type="ARBA" id="ARBA00022692"/>
    </source>
</evidence>
<feature type="transmembrane region" description="Helical" evidence="6">
    <location>
        <begin position="511"/>
        <end position="531"/>
    </location>
</feature>
<dbReference type="STRING" id="2880.D8LEI4"/>
<sequence length="933" mass="97892">MVVILQGVWDEGFENEEREGEQKEEEFPRKEFYRPCLSCFAVLSLAAAVQCVAPRLGEFLLCQLDDVRLLRRGSVDRRCERWGWKTAKECLATSLVFGLCITAAVVSGGGALLLGLGMTHSVVSAGREAVPVIRKGWLRRRMSRGGGHASSAAAPSSSSSPAAQGSGLSLRGVLASIRSGPTRVVCSPVVLPAFVLWMTYSTICSWPKECTERLAFLLEVLAATVCTMHLARAPAAAAAVAAENDPRSSSTRHGNEAVLLVEGGSAVVATKWISRALVCACAVAAWAFLLLCCLVVFGRRESSEGILVAVLVVTAVALRSPREKSWRGLMLAFWVALLAVLLNAAALKLLQQNKVFHRVFSDEGGRGSRAPSYLAILRATAQLREERNVAMWTVCSSSVAENAPTRPCPVLGFLATGAILGPSGISVIKDLNELDTLGELGISFLLFEQGLELSLDRLKALSKYAFGLGTAQVLLCTLAFAAFPFLGGVDVLEVVFHSPAELVSIRRVDEAVVIGAALSLSSSAFVLKILQEKGQKAARFGRAVLGILLLQDIAVVPLLVLLPIIETQGGTDTALSEQLLLVALTVAKGVGGLGGILVAGRFLLRPLFDVVAGARSSETFVALCLLVALGMGQLTEAIGLSTTLGAFAAGTLLAETNYRTQVEANIAPFRGLLLGLFFTTTGATVDPMLLVEQWPTVTGLLLGLVTFKSIIISSASLGFGLSAPEAAKTGLILSGGERFRLGACPPPRPPGAWPKRPKGFSTEAGGSRWGPPPPRWSEISIRLGSELLESFGVARSDDVQSAKTDLRKTLVELARKGDVKGDFSQRFTPAMLSVKRDVALKGVPPPGQPFPKDAKKLGVDVCLLPPHDGEEGEDNDLVDGLPTAEDVAAATAVSNALLGDVINGGDVVSEGGGGGGVAAGAAAAANTASSEQP</sequence>
<evidence type="ECO:0000256" key="1">
    <source>
        <dbReference type="ARBA" id="ARBA00004141"/>
    </source>
</evidence>
<keyword evidence="9" id="KW-1185">Reference proteome</keyword>
<feature type="transmembrane region" description="Helical" evidence="6">
    <location>
        <begin position="90"/>
        <end position="114"/>
    </location>
</feature>
<dbReference type="InParanoid" id="D8LEI4"/>
<feature type="region of interest" description="Disordered" evidence="5">
    <location>
        <begin position="143"/>
        <end position="164"/>
    </location>
</feature>
<feature type="transmembrane region" description="Helical" evidence="6">
    <location>
        <begin position="580"/>
        <end position="600"/>
    </location>
</feature>
<protein>
    <recommendedName>
        <fullName evidence="7">Cation/H+ exchanger transmembrane domain-containing protein</fullName>
    </recommendedName>
</protein>
<keyword evidence="2 6" id="KW-0812">Transmembrane</keyword>
<dbReference type="InterPro" id="IPR038770">
    <property type="entry name" value="Na+/solute_symporter_sf"/>
</dbReference>